<dbReference type="GO" id="GO:0016485">
    <property type="term" value="P:protein processing"/>
    <property type="evidence" value="ECO:0007669"/>
    <property type="project" value="TreeGrafter"/>
</dbReference>
<evidence type="ECO:0000256" key="3">
    <source>
        <dbReference type="SAM" id="SignalP"/>
    </source>
</evidence>
<dbReference type="Pfam" id="PF00246">
    <property type="entry name" value="Peptidase_M14"/>
    <property type="match status" value="1"/>
</dbReference>
<sequence>MIKFLNFIILLLINQFQADVYKFGDHNYESLVNVLLKIHSRCINVSRVYTLDDYLGHNTTSQGRKLYVIEFFDKRLNDRDIKKLPNVKYVSNMHGNEIVGRELCLKLMDELCQVYIDEPTYFWKIIGGYRLHIMPSMNPDGYEIAYGLHYEIKTHTNILRDKSDEWLRGRNNGNNKDLNRNFPNLTQLYLRNYISLLCIPLDLKYSQREIETRMVMKWLHDYQFTLSLNFHGGDRVVNYPFDTSEFGTTTFSPTPDHKTFVRLAKQFVKLAPSMKEHHNIPKNQTVPSFYNNNEGITNGAQCCFELTVELNEDKFPFSTHKLEKMWKAYKDALLFFPRMLKERITVYLDMNPKYYLFAWMDIYIRIGNDYALIENPLKMDCRRHYYHRLLAPGIYRIKLNAISSYGFYDDYNQYDFDSFVISDIESTVETKYFHICIQPNQSRETIIMISNDNSLVTVESNFYEENYTNIDDFNMVSV</sequence>
<dbReference type="OrthoDB" id="10249045at2759"/>
<comment type="caution">
    <text evidence="5">The sequence shown here is derived from an EMBL/GenBank/DDBJ whole genome shotgun (WGS) entry which is preliminary data.</text>
</comment>
<dbReference type="Gene3D" id="3.40.630.10">
    <property type="entry name" value="Zn peptidases"/>
    <property type="match status" value="1"/>
</dbReference>
<dbReference type="InterPro" id="IPR000834">
    <property type="entry name" value="Peptidase_M14"/>
</dbReference>
<dbReference type="PRINTS" id="PR00765">
    <property type="entry name" value="CRBOXYPTASEA"/>
</dbReference>
<dbReference type="GO" id="GO:0006518">
    <property type="term" value="P:peptide metabolic process"/>
    <property type="evidence" value="ECO:0007669"/>
    <property type="project" value="TreeGrafter"/>
</dbReference>
<comment type="similarity">
    <text evidence="1 2">Belongs to the peptidase M14 family.</text>
</comment>
<feature type="domain" description="Peptidase M14" evidence="4">
    <location>
        <begin position="24"/>
        <end position="340"/>
    </location>
</feature>
<reference evidence="5 6" key="1">
    <citation type="submission" date="2016-04" db="EMBL/GenBank/DDBJ databases">
        <title>The genome of Intoshia linei affirms orthonectids as highly simplified spiralians.</title>
        <authorList>
            <person name="Mikhailov K.V."/>
            <person name="Slusarev G.S."/>
            <person name="Nikitin M.A."/>
            <person name="Logacheva M.D."/>
            <person name="Penin A."/>
            <person name="Aleoshin V."/>
            <person name="Panchin Y.V."/>
        </authorList>
    </citation>
    <scope>NUCLEOTIDE SEQUENCE [LARGE SCALE GENOMIC DNA]</scope>
    <source>
        <strain evidence="5">Intl2013</strain>
        <tissue evidence="5">Whole animal</tissue>
    </source>
</reference>
<accession>A0A177BB53</accession>
<evidence type="ECO:0000313" key="6">
    <source>
        <dbReference type="Proteomes" id="UP000078046"/>
    </source>
</evidence>
<evidence type="ECO:0000256" key="2">
    <source>
        <dbReference type="PROSITE-ProRule" id="PRU01379"/>
    </source>
</evidence>
<feature type="signal peptide" evidence="3">
    <location>
        <begin position="1"/>
        <end position="18"/>
    </location>
</feature>
<keyword evidence="3" id="KW-0732">Signal</keyword>
<dbReference type="PROSITE" id="PS52035">
    <property type="entry name" value="PEPTIDASE_M14"/>
    <property type="match status" value="1"/>
</dbReference>
<dbReference type="InterPro" id="IPR050753">
    <property type="entry name" value="Peptidase_M14_domain"/>
</dbReference>
<dbReference type="GO" id="GO:0008270">
    <property type="term" value="F:zinc ion binding"/>
    <property type="evidence" value="ECO:0007669"/>
    <property type="project" value="InterPro"/>
</dbReference>
<dbReference type="GO" id="GO:0005615">
    <property type="term" value="C:extracellular space"/>
    <property type="evidence" value="ECO:0007669"/>
    <property type="project" value="TreeGrafter"/>
</dbReference>
<dbReference type="AlphaFoldDB" id="A0A177BB53"/>
<feature type="active site" description="Proton donor/acceptor" evidence="2">
    <location>
        <position position="309"/>
    </location>
</feature>
<dbReference type="InterPro" id="IPR057246">
    <property type="entry name" value="CARBOXYPEPT_ZN_1"/>
</dbReference>
<dbReference type="PROSITE" id="PS00132">
    <property type="entry name" value="CARBOXYPEPT_ZN_1"/>
    <property type="match status" value="1"/>
</dbReference>
<dbReference type="Proteomes" id="UP000078046">
    <property type="component" value="Unassembled WGS sequence"/>
</dbReference>
<feature type="chain" id="PRO_5008056921" description="Peptidase M14 domain-containing protein" evidence="3">
    <location>
        <begin position="19"/>
        <end position="478"/>
    </location>
</feature>
<dbReference type="SUPFAM" id="SSF53187">
    <property type="entry name" value="Zn-dependent exopeptidases"/>
    <property type="match status" value="1"/>
</dbReference>
<keyword evidence="6" id="KW-1185">Reference proteome</keyword>
<dbReference type="EMBL" id="LWCA01000104">
    <property type="protein sequence ID" value="OAF70863.1"/>
    <property type="molecule type" value="Genomic_DNA"/>
</dbReference>
<dbReference type="SMART" id="SM00631">
    <property type="entry name" value="Zn_pept"/>
    <property type="match status" value="1"/>
</dbReference>
<dbReference type="GO" id="GO:0004181">
    <property type="term" value="F:metallocarboxypeptidase activity"/>
    <property type="evidence" value="ECO:0007669"/>
    <property type="project" value="InterPro"/>
</dbReference>
<evidence type="ECO:0000313" key="5">
    <source>
        <dbReference type="EMBL" id="OAF70863.1"/>
    </source>
</evidence>
<organism evidence="5 6">
    <name type="scientific">Intoshia linei</name>
    <dbReference type="NCBI Taxonomy" id="1819745"/>
    <lineage>
        <taxon>Eukaryota</taxon>
        <taxon>Metazoa</taxon>
        <taxon>Spiralia</taxon>
        <taxon>Lophotrochozoa</taxon>
        <taxon>Mesozoa</taxon>
        <taxon>Orthonectida</taxon>
        <taxon>Rhopaluridae</taxon>
        <taxon>Intoshia</taxon>
    </lineage>
</organism>
<protein>
    <recommendedName>
        <fullName evidence="4">Peptidase M14 domain-containing protein</fullName>
    </recommendedName>
</protein>
<evidence type="ECO:0000259" key="4">
    <source>
        <dbReference type="PROSITE" id="PS52035"/>
    </source>
</evidence>
<gene>
    <name evidence="5" type="ORF">A3Q56_01370</name>
</gene>
<proteinExistence type="inferred from homology"/>
<dbReference type="PANTHER" id="PTHR11532:SF62">
    <property type="entry name" value="CARBOXYPEPTIDASE D"/>
    <property type="match status" value="1"/>
</dbReference>
<dbReference type="PANTHER" id="PTHR11532">
    <property type="entry name" value="PROTEASE M14 CARBOXYPEPTIDASE"/>
    <property type="match status" value="1"/>
</dbReference>
<evidence type="ECO:0000256" key="1">
    <source>
        <dbReference type="ARBA" id="ARBA00005988"/>
    </source>
</evidence>
<name>A0A177BB53_9BILA</name>